<dbReference type="VEuPathDB" id="VectorBase:AAEL011930"/>
<name>A0A1S4FUM4_AEDAE</name>
<gene>
    <name evidence="1" type="primary">5575605</name>
</gene>
<reference evidence="1" key="2">
    <citation type="submission" date="2020-05" db="UniProtKB">
        <authorList>
            <consortium name="EnsemblMetazoa"/>
        </authorList>
    </citation>
    <scope>IDENTIFICATION</scope>
    <source>
        <strain evidence="1">LVP_AGWG</strain>
    </source>
</reference>
<accession>A0A1S4FUM4</accession>
<reference evidence="1 2" key="1">
    <citation type="submission" date="2017-06" db="EMBL/GenBank/DDBJ databases">
        <title>Aedes aegypti genome working group (AGWG) sequencing and assembly.</title>
        <authorList>
            <consortium name="Aedes aegypti Genome Working Group (AGWG)"/>
            <person name="Matthews B.J."/>
        </authorList>
    </citation>
    <scope>NUCLEOTIDE SEQUENCE [LARGE SCALE GENOMIC DNA]</scope>
    <source>
        <strain evidence="1 2">LVP_AGWG</strain>
    </source>
</reference>
<organism evidence="1 2">
    <name type="scientific">Aedes aegypti</name>
    <name type="common">Yellowfever mosquito</name>
    <name type="synonym">Culex aegypti</name>
    <dbReference type="NCBI Taxonomy" id="7159"/>
    <lineage>
        <taxon>Eukaryota</taxon>
        <taxon>Metazoa</taxon>
        <taxon>Ecdysozoa</taxon>
        <taxon>Arthropoda</taxon>
        <taxon>Hexapoda</taxon>
        <taxon>Insecta</taxon>
        <taxon>Pterygota</taxon>
        <taxon>Neoptera</taxon>
        <taxon>Endopterygota</taxon>
        <taxon>Diptera</taxon>
        <taxon>Nematocera</taxon>
        <taxon>Culicoidea</taxon>
        <taxon>Culicidae</taxon>
        <taxon>Culicinae</taxon>
        <taxon>Aedini</taxon>
        <taxon>Aedes</taxon>
        <taxon>Stegomyia</taxon>
    </lineage>
</organism>
<evidence type="ECO:0000313" key="1">
    <source>
        <dbReference type="EnsemblMetazoa" id="AAEL011930-PA"/>
    </source>
</evidence>
<dbReference type="OrthoDB" id="7757257at2759"/>
<evidence type="ECO:0000313" key="2">
    <source>
        <dbReference type="Proteomes" id="UP000008820"/>
    </source>
</evidence>
<proteinExistence type="predicted"/>
<dbReference type="AlphaFoldDB" id="A0A1S4FUM4"/>
<keyword evidence="2" id="KW-1185">Reference proteome</keyword>
<dbReference type="EnsemblMetazoa" id="AAEL011930-RA">
    <property type="protein sequence ID" value="AAEL011930-PA"/>
    <property type="gene ID" value="AAEL011930"/>
</dbReference>
<protein>
    <submittedName>
        <fullName evidence="1">Uncharacterized protein</fullName>
    </submittedName>
</protein>
<dbReference type="InParanoid" id="A0A1S4FUM4"/>
<sequence length="253" mass="28498">MKLTAVLLVVAVSVATNAAPSPAAVKKNTVGDLIAVVNEYAPLFEALSEEKDQLLQFARTGLFATYRHMNEDLLKNLGEARNAIEYGFDEIRTKIAAKMLDGGDEECLLNLVRQIVDEQRALAAAMSLCSSFTTDAKDDLSYSFYEMLELLQRLSTALSEYVLWSFATHNSVNDPEDHAEYLRRTYQESVDLWEQQVAPLVQFQLDAMEYNKPLIVAENQGCLDKLVEQVDIFNEYIYGQFEYCAAPWKAAKP</sequence>
<dbReference type="Proteomes" id="UP000008820">
    <property type="component" value="Chromosome 1"/>
</dbReference>